<accession>A0A6J5ECA2</accession>
<evidence type="ECO:0000313" key="2">
    <source>
        <dbReference type="Proteomes" id="UP000494329"/>
    </source>
</evidence>
<dbReference type="EMBL" id="CADIKF010000036">
    <property type="protein sequence ID" value="CAB3764099.1"/>
    <property type="molecule type" value="Genomic_DNA"/>
</dbReference>
<gene>
    <name evidence="1" type="ORF">LMG29739_04267</name>
</gene>
<name>A0A6J5ECA2_9BURK</name>
<reference evidence="1 2" key="1">
    <citation type="submission" date="2020-04" db="EMBL/GenBank/DDBJ databases">
        <authorList>
            <person name="De Canck E."/>
        </authorList>
    </citation>
    <scope>NUCLEOTIDE SEQUENCE [LARGE SCALE GENOMIC DNA]</scope>
    <source>
        <strain evidence="1 2">LMG 29739</strain>
    </source>
</reference>
<sequence>MNASLKATLPSRSRVTSIGSALPALLVPLVALSTTLFTCAVHAQQVTNPGDIILEREVAPRNAFDSVPRSQEPVLSRATTFPANSFNPAMAQLASDSDLTNARGSNGVASAGVLAGSGMQAVTRILSGNTTGSNVALGAGGIGQAGPGIGGTISSSVTGALAPLSNALSGAMGGLK</sequence>
<dbReference type="Proteomes" id="UP000494329">
    <property type="component" value="Unassembled WGS sequence"/>
</dbReference>
<keyword evidence="2" id="KW-1185">Reference proteome</keyword>
<proteinExistence type="predicted"/>
<dbReference type="AlphaFoldDB" id="A0A6J5ECA2"/>
<dbReference type="RefSeq" id="WP_175113080.1">
    <property type="nucleotide sequence ID" value="NZ_CADIKF010000036.1"/>
</dbReference>
<protein>
    <submittedName>
        <fullName evidence="1">Uncharacterized protein</fullName>
    </submittedName>
</protein>
<evidence type="ECO:0000313" key="1">
    <source>
        <dbReference type="EMBL" id="CAB3764099.1"/>
    </source>
</evidence>
<organism evidence="1 2">
    <name type="scientific">Paraburkholderia solisilvae</name>
    <dbReference type="NCBI Taxonomy" id="624376"/>
    <lineage>
        <taxon>Bacteria</taxon>
        <taxon>Pseudomonadati</taxon>
        <taxon>Pseudomonadota</taxon>
        <taxon>Betaproteobacteria</taxon>
        <taxon>Burkholderiales</taxon>
        <taxon>Burkholderiaceae</taxon>
        <taxon>Paraburkholderia</taxon>
    </lineage>
</organism>